<dbReference type="EMBL" id="BAABAZ010000004">
    <property type="protein sequence ID" value="GAA4282922.1"/>
    <property type="molecule type" value="Genomic_DNA"/>
</dbReference>
<protein>
    <submittedName>
        <fullName evidence="2">DUF4193 domain-containing protein</fullName>
    </submittedName>
</protein>
<reference evidence="3" key="1">
    <citation type="journal article" date="2019" name="Int. J. Syst. Evol. Microbiol.">
        <title>The Global Catalogue of Microorganisms (GCM) 10K type strain sequencing project: providing services to taxonomists for standard genome sequencing and annotation.</title>
        <authorList>
            <consortium name="The Broad Institute Genomics Platform"/>
            <consortium name="The Broad Institute Genome Sequencing Center for Infectious Disease"/>
            <person name="Wu L."/>
            <person name="Ma J."/>
        </authorList>
    </citation>
    <scope>NUCLEOTIDE SEQUENCE [LARGE SCALE GENOMIC DNA]</scope>
    <source>
        <strain evidence="3">JCM 17458</strain>
    </source>
</reference>
<evidence type="ECO:0000256" key="1">
    <source>
        <dbReference type="SAM" id="MobiDB-lite"/>
    </source>
</evidence>
<proteinExistence type="predicted"/>
<evidence type="ECO:0000313" key="2">
    <source>
        <dbReference type="EMBL" id="GAA4282922.1"/>
    </source>
</evidence>
<dbReference type="RefSeq" id="WP_236864817.1">
    <property type="nucleotide sequence ID" value="NZ_BAABAZ010000004.1"/>
</dbReference>
<dbReference type="Proteomes" id="UP001501586">
    <property type="component" value="Unassembled WGS sequence"/>
</dbReference>
<keyword evidence="3" id="KW-1185">Reference proteome</keyword>
<organism evidence="2 3">
    <name type="scientific">Brevibacterium daeguense</name>
    <dbReference type="NCBI Taxonomy" id="909936"/>
    <lineage>
        <taxon>Bacteria</taxon>
        <taxon>Bacillati</taxon>
        <taxon>Actinomycetota</taxon>
        <taxon>Actinomycetes</taxon>
        <taxon>Micrococcales</taxon>
        <taxon>Brevibacteriaceae</taxon>
        <taxon>Brevibacterium</taxon>
    </lineage>
</organism>
<dbReference type="Pfam" id="PF13834">
    <property type="entry name" value="DUF4193"/>
    <property type="match status" value="1"/>
</dbReference>
<feature type="region of interest" description="Disordered" evidence="1">
    <location>
        <begin position="1"/>
        <end position="34"/>
    </location>
</feature>
<name>A0ABP8EG07_9MICO</name>
<dbReference type="InterPro" id="IPR025242">
    <property type="entry name" value="DUF4193"/>
</dbReference>
<comment type="caution">
    <text evidence="2">The sequence shown here is derived from an EMBL/GenBank/DDBJ whole genome shotgun (WGS) entry which is preliminary data.</text>
</comment>
<evidence type="ECO:0000313" key="3">
    <source>
        <dbReference type="Proteomes" id="UP001501586"/>
    </source>
</evidence>
<feature type="compositionally biased region" description="Basic and acidic residues" evidence="1">
    <location>
        <begin position="1"/>
        <end position="13"/>
    </location>
</feature>
<accession>A0ABP8EG07</accession>
<gene>
    <name evidence="2" type="ORF">GCM10022261_04530</name>
</gene>
<sequence>MTSDYDAPRKQDEDPSSDSVDELKVQQRQPQAGLVDEDEAIAAEGIELPGADLSDEQLTVRVLPELDDEFTCMQCFLVRHRSQLASDEGGFLLCTDCSA</sequence>